<keyword evidence="10" id="KW-1185">Reference proteome</keyword>
<dbReference type="Pfam" id="PF14313">
    <property type="entry name" value="Soyouz_module"/>
    <property type="match status" value="1"/>
</dbReference>
<proteinExistence type="predicted"/>
<keyword evidence="2" id="KW-0691">RNA editing</keyword>
<keyword evidence="3" id="KW-0597">Phosphoprotein</keyword>
<protein>
    <recommendedName>
        <fullName evidence="1">Phosphoprotein</fullName>
    </recommendedName>
</protein>
<evidence type="ECO:0000313" key="9">
    <source>
        <dbReference type="EMBL" id="UOL48912.1"/>
    </source>
</evidence>
<dbReference type="Gene3D" id="6.10.250.2490">
    <property type="match status" value="1"/>
</dbReference>
<dbReference type="InterPro" id="IPR025909">
    <property type="entry name" value="Soyouz_module"/>
</dbReference>
<feature type="region of interest" description="Disordered" evidence="6">
    <location>
        <begin position="264"/>
        <end position="316"/>
    </location>
</feature>
<feature type="compositionally biased region" description="Basic and acidic residues" evidence="6">
    <location>
        <begin position="166"/>
        <end position="180"/>
    </location>
</feature>
<feature type="domain" description="Phosphoprotein P soyouz module" evidence="8">
    <location>
        <begin position="23"/>
        <end position="74"/>
    </location>
</feature>
<evidence type="ECO:0000313" key="10">
    <source>
        <dbReference type="Proteomes" id="UP001266981"/>
    </source>
</evidence>
<comment type="function">
    <text evidence="5">Essential cofactor of the RNA polymerase L that plays a central role in the transcription and replication by forming the polymerase complex with RNA polymerase L and recruiting L to the genomic N-RNA template for RNA synthesis. Also plays a central role in the encapsidation of nascent RNA chains by forming the encapsidation complex with the nucleocapsid protein N (N-P complex). Acts as a chaperone for newly synthesized free N protein, so-called N0, allowing encapsidation of nascent RNA chains during replication. The nucleoprotein protein N prevents excessive phosphorylation of P, which leads to down-regulation of viral transcription/ replication. Participates, together with N, in the formation of viral factories (viroplasms), which are large inclusions in the host cytoplasm where replication takes place.</text>
</comment>
<feature type="compositionally biased region" description="Basic and acidic residues" evidence="6">
    <location>
        <begin position="190"/>
        <end position="208"/>
    </location>
</feature>
<evidence type="ECO:0000256" key="6">
    <source>
        <dbReference type="SAM" id="MobiDB-lite"/>
    </source>
</evidence>
<evidence type="ECO:0000259" key="8">
    <source>
        <dbReference type="Pfam" id="PF14313"/>
    </source>
</evidence>
<name>A0A8T9KM91_9MONO</name>
<evidence type="ECO:0000256" key="3">
    <source>
        <dbReference type="ARBA" id="ARBA00022553"/>
    </source>
</evidence>
<dbReference type="EMBL" id="OM030331">
    <property type="protein sequence ID" value="UOL48912.1"/>
    <property type="molecule type" value="Viral_cRNA"/>
</dbReference>
<dbReference type="Proteomes" id="UP001266981">
    <property type="component" value="Segment"/>
</dbReference>
<reference evidence="9" key="1">
    <citation type="submission" date="2021-12" db="EMBL/GenBank/DDBJ databases">
        <authorList>
            <person name="Tan Z.-Z."/>
            <person name="Pan Y.-F."/>
            <person name="Zhang Y.-Z."/>
        </authorList>
    </citation>
    <scope>NUCLEOTIDE SEQUENCE</scope>
    <source>
        <strain evidence="9">WFS_ZhuWei</strain>
    </source>
</reference>
<feature type="compositionally biased region" description="Polar residues" evidence="6">
    <location>
        <begin position="102"/>
        <end position="111"/>
    </location>
</feature>
<sequence length="515" mass="57106">MSSGDHSRITKGNQVDKDTIEATVSAAERDKLIEDGIQTIQFIQANKPDIQKTYGRSTIQGPSTRVRTDAWEKYIGANTGGASAEARRDQISQGEDEGGCSTGDNSTGQDSTELSIYKEEITKPGQDNNHQVGDGENNNGDHKGHRKNTDSGSLQGDRGGRSGRGRVNEPEGSIRDKPAYLEDDSGLIMHSHDGQRTENDNKIVKPKDIPNATPEDIRSVLSEEAGSVHKRLSNLSVLTQIAETEHQAEPPVKKGIEGNTASVSQMEERQLESGATPAVRKSQQYRSSRSVSAGSVQSNVSNVSTTSNDDIEQDTCSSSLEEKIDKIMNDQKIIMRYLKGLGEITEEIKTLRRSIQKQALALSTVESYITDMMIIIPKFGNPNYDPNSDRNPDLRPVIGRDTTRGLKEVSKKWDAADSFDPSKKPVLQLNKEVLTEPLNFQKNNAANFVPSEDYANYMILLGIIDNEVNDKRVAQKLKELLKSQYGKLKLEDLARDIRKFIDRFREQQDACQLKK</sequence>
<dbReference type="InterPro" id="IPR004897">
    <property type="entry name" value="P/V_Pprotein_paramyxoviral"/>
</dbReference>
<organism evidence="9 10">
    <name type="scientific">Wufeng Typhlomys cinereus jeilongvirus 1</name>
    <dbReference type="NCBI Taxonomy" id="2928989"/>
    <lineage>
        <taxon>Viruses</taxon>
        <taxon>Riboviria</taxon>
        <taxon>Orthornavirae</taxon>
        <taxon>Negarnaviricota</taxon>
        <taxon>Haploviricotina</taxon>
        <taxon>Monjiviricetes</taxon>
        <taxon>Mononegavirales</taxon>
        <taxon>Paramyxoviridae</taxon>
        <taxon>Orthoparamyxovirinae</taxon>
        <taxon>Jeilongvirus</taxon>
        <taxon>Jeilongvirus typhlomysis</taxon>
    </lineage>
</organism>
<feature type="region of interest" description="Disordered" evidence="6">
    <location>
        <begin position="80"/>
        <end position="111"/>
    </location>
</feature>
<accession>A0A8T9KM91</accession>
<keyword evidence="4" id="KW-0693">Viral RNA replication</keyword>
<dbReference type="InterPro" id="IPR028243">
    <property type="entry name" value="Paramyxo_P/V_N"/>
</dbReference>
<feature type="compositionally biased region" description="Low complexity" evidence="6">
    <location>
        <begin position="286"/>
        <end position="308"/>
    </location>
</feature>
<evidence type="ECO:0000256" key="5">
    <source>
        <dbReference type="ARBA" id="ARBA00060014"/>
    </source>
</evidence>
<feature type="region of interest" description="Disordered" evidence="6">
    <location>
        <begin position="123"/>
        <end position="211"/>
    </location>
</feature>
<dbReference type="Pfam" id="PF13825">
    <property type="entry name" value="Paramyxo_P_V_N"/>
    <property type="match status" value="1"/>
</dbReference>
<evidence type="ECO:0000256" key="4">
    <source>
        <dbReference type="ARBA" id="ARBA00022953"/>
    </source>
</evidence>
<evidence type="ECO:0000256" key="1">
    <source>
        <dbReference type="ARBA" id="ARBA00020572"/>
    </source>
</evidence>
<dbReference type="Pfam" id="PF03210">
    <property type="entry name" value="Paramyx_P_V_C"/>
    <property type="match status" value="1"/>
</dbReference>
<evidence type="ECO:0000256" key="2">
    <source>
        <dbReference type="ARBA" id="ARBA00022495"/>
    </source>
</evidence>
<evidence type="ECO:0000259" key="7">
    <source>
        <dbReference type="Pfam" id="PF13825"/>
    </source>
</evidence>
<dbReference type="Gene3D" id="1.20.5.110">
    <property type="match status" value="1"/>
</dbReference>
<feature type="domain" description="Paramyxovirus structural protein P/V N-terminal" evidence="7">
    <location>
        <begin position="208"/>
        <end position="319"/>
    </location>
</feature>